<dbReference type="InterPro" id="IPR052058">
    <property type="entry name" value="Alcohol_O-acetyltransferase"/>
</dbReference>
<reference evidence="1 2" key="1">
    <citation type="journal article" date="2012" name="Science">
        <title>The Paleozoic origin of enzymatic lignin decomposition reconstructed from 31 fungal genomes.</title>
        <authorList>
            <person name="Floudas D."/>
            <person name="Binder M."/>
            <person name="Riley R."/>
            <person name="Barry K."/>
            <person name="Blanchette R.A."/>
            <person name="Henrissat B."/>
            <person name="Martinez A.T."/>
            <person name="Otillar R."/>
            <person name="Spatafora J.W."/>
            <person name="Yadav J.S."/>
            <person name="Aerts A."/>
            <person name="Benoit I."/>
            <person name="Boyd A."/>
            <person name="Carlson A."/>
            <person name="Copeland A."/>
            <person name="Coutinho P.M."/>
            <person name="de Vries R.P."/>
            <person name="Ferreira P."/>
            <person name="Findley K."/>
            <person name="Foster B."/>
            <person name="Gaskell J."/>
            <person name="Glotzer D."/>
            <person name="Gorecki P."/>
            <person name="Heitman J."/>
            <person name="Hesse C."/>
            <person name="Hori C."/>
            <person name="Igarashi K."/>
            <person name="Jurgens J.A."/>
            <person name="Kallen N."/>
            <person name="Kersten P."/>
            <person name="Kohler A."/>
            <person name="Kuees U."/>
            <person name="Kumar T.K.A."/>
            <person name="Kuo A."/>
            <person name="LaButti K."/>
            <person name="Larrondo L.F."/>
            <person name="Lindquist E."/>
            <person name="Ling A."/>
            <person name="Lombard V."/>
            <person name="Lucas S."/>
            <person name="Lundell T."/>
            <person name="Martin R."/>
            <person name="McLaughlin D.J."/>
            <person name="Morgenstern I."/>
            <person name="Morin E."/>
            <person name="Murat C."/>
            <person name="Nagy L.G."/>
            <person name="Nolan M."/>
            <person name="Ohm R.A."/>
            <person name="Patyshakuliyeva A."/>
            <person name="Rokas A."/>
            <person name="Ruiz-Duenas F.J."/>
            <person name="Sabat G."/>
            <person name="Salamov A."/>
            <person name="Samejima M."/>
            <person name="Schmutz J."/>
            <person name="Slot J.C."/>
            <person name="St John F."/>
            <person name="Stenlid J."/>
            <person name="Sun H."/>
            <person name="Sun S."/>
            <person name="Syed K."/>
            <person name="Tsang A."/>
            <person name="Wiebenga A."/>
            <person name="Young D."/>
            <person name="Pisabarro A."/>
            <person name="Eastwood D.C."/>
            <person name="Martin F."/>
            <person name="Cullen D."/>
            <person name="Grigoriev I.V."/>
            <person name="Hibbett D.S."/>
        </authorList>
    </citation>
    <scope>NUCLEOTIDE SEQUENCE</scope>
    <source>
        <strain evidence="2">FP-58527</strain>
    </source>
</reference>
<evidence type="ECO:0000313" key="2">
    <source>
        <dbReference type="Proteomes" id="UP000015241"/>
    </source>
</evidence>
<evidence type="ECO:0008006" key="3">
    <source>
        <dbReference type="Google" id="ProtNLM"/>
    </source>
</evidence>
<dbReference type="InParanoid" id="S8EDR0"/>
<dbReference type="PANTHER" id="PTHR28037">
    <property type="entry name" value="ALCOHOL O-ACETYLTRANSFERASE 1-RELATED"/>
    <property type="match status" value="1"/>
</dbReference>
<dbReference type="SUPFAM" id="SSF52777">
    <property type="entry name" value="CoA-dependent acyltransferases"/>
    <property type="match status" value="2"/>
</dbReference>
<accession>S8EDR0</accession>
<dbReference type="STRING" id="743788.S8EDR0"/>
<sequence>MAAQSVVREAGMFERWHIVRSKLGVLGAVIISGRYTREDGSILDKASLYAALAKVTQKHGFLNVRVVGEDTPTPAYARLDAVNLDEVVRFVEGELREVLESETAKGFDTSKPLWRVLVLKDGNVLFSFHHTIGDGQSGMAFHQTLLEALNDTEHPSPYSAIVAAPPEIQLLPPIEKAVDLNVPFFHLLYRVFQMLLPGPLTYAHYAWTGYPSPPEAKIAGRTRLLYYKPEAAHRILQVCRAHKASLTSLLHALATLVISEQLAEDPATAGKYRYIATTIPISLRPAAKAPKDAMCNYVSTLSSFPALIKRAPSSEAKSWLREFPWESASELTQTLRRQQTESPETVGMLKYVSDYEGYLKGKLGKKRGVTFEISNVGKFSGGKAAEGARWQLDDVYFSQSNPSTSGAININVAGDPAGGIGISVTWGEGAIDDTFGDAFFAALQEGLEEIIHHDIA</sequence>
<dbReference type="Proteomes" id="UP000015241">
    <property type="component" value="Unassembled WGS sequence"/>
</dbReference>
<dbReference type="Gene3D" id="3.30.559.10">
    <property type="entry name" value="Chloramphenicol acetyltransferase-like domain"/>
    <property type="match status" value="1"/>
</dbReference>
<gene>
    <name evidence="1" type="ORF">FOMPIDRAFT_153582</name>
</gene>
<dbReference type="PANTHER" id="PTHR28037:SF1">
    <property type="entry name" value="ALCOHOL O-ACETYLTRANSFERASE 1-RELATED"/>
    <property type="match status" value="1"/>
</dbReference>
<keyword evidence="2" id="KW-1185">Reference proteome</keyword>
<dbReference type="FunCoup" id="S8EDR0">
    <property type="interactions" value="1"/>
</dbReference>
<protein>
    <recommendedName>
        <fullName evidence="3">Alcohol acetyltransferase</fullName>
    </recommendedName>
</protein>
<dbReference type="OrthoDB" id="2150604at2759"/>
<dbReference type="GO" id="GO:0008080">
    <property type="term" value="F:N-acetyltransferase activity"/>
    <property type="evidence" value="ECO:0007669"/>
    <property type="project" value="TreeGrafter"/>
</dbReference>
<organism evidence="1 2">
    <name type="scientific">Fomitopsis schrenkii</name>
    <name type="common">Brown rot fungus</name>
    <dbReference type="NCBI Taxonomy" id="2126942"/>
    <lineage>
        <taxon>Eukaryota</taxon>
        <taxon>Fungi</taxon>
        <taxon>Dikarya</taxon>
        <taxon>Basidiomycota</taxon>
        <taxon>Agaricomycotina</taxon>
        <taxon>Agaricomycetes</taxon>
        <taxon>Polyporales</taxon>
        <taxon>Fomitopsis</taxon>
    </lineage>
</organism>
<dbReference type="Pfam" id="PF07247">
    <property type="entry name" value="AATase"/>
    <property type="match status" value="1"/>
</dbReference>
<dbReference type="HOGENOM" id="CLU_024469_1_1_1"/>
<evidence type="ECO:0000313" key="1">
    <source>
        <dbReference type="EMBL" id="EPT01349.1"/>
    </source>
</evidence>
<dbReference type="EMBL" id="KE504142">
    <property type="protein sequence ID" value="EPT01349.1"/>
    <property type="molecule type" value="Genomic_DNA"/>
</dbReference>
<dbReference type="InterPro" id="IPR023213">
    <property type="entry name" value="CAT-like_dom_sf"/>
</dbReference>
<proteinExistence type="predicted"/>
<dbReference type="eggNOG" id="ENOG502S6I1">
    <property type="taxonomic scope" value="Eukaryota"/>
</dbReference>
<dbReference type="InterPro" id="IPR010828">
    <property type="entry name" value="Atf2/Sli1-like"/>
</dbReference>
<dbReference type="AlphaFoldDB" id="S8EDR0"/>
<dbReference type="Gene3D" id="3.30.559.30">
    <property type="entry name" value="Nonribosomal peptide synthetase, condensation domain"/>
    <property type="match status" value="1"/>
</dbReference>
<name>S8EDR0_FOMSC</name>